<reference evidence="1 2" key="1">
    <citation type="journal article" date="2019" name="Nat. Plants">
        <title>Stout camphor tree genome fills gaps in understanding of flowering plant genome evolution.</title>
        <authorList>
            <person name="Chaw S.M."/>
            <person name="Liu Y.C."/>
            <person name="Wu Y.W."/>
            <person name="Wang H.Y."/>
            <person name="Lin C.I."/>
            <person name="Wu C.S."/>
            <person name="Ke H.M."/>
            <person name="Chang L.Y."/>
            <person name="Hsu C.Y."/>
            <person name="Yang H.T."/>
            <person name="Sudianto E."/>
            <person name="Hsu M.H."/>
            <person name="Wu K.P."/>
            <person name="Wang L.N."/>
            <person name="Leebens-Mack J.H."/>
            <person name="Tsai I.J."/>
        </authorList>
    </citation>
    <scope>NUCLEOTIDE SEQUENCE [LARGE SCALE GENOMIC DNA]</scope>
    <source>
        <strain evidence="2">cv. Chaw 1501</strain>
        <tissue evidence="1">Young leaves</tissue>
    </source>
</reference>
<dbReference type="STRING" id="337451.A0A3S3QVM4"/>
<dbReference type="InterPro" id="IPR023213">
    <property type="entry name" value="CAT-like_dom_sf"/>
</dbReference>
<accession>A0A3S3QVM4</accession>
<evidence type="ECO:0000313" key="2">
    <source>
        <dbReference type="Proteomes" id="UP000283530"/>
    </source>
</evidence>
<dbReference type="AlphaFoldDB" id="A0A3S3QVM4"/>
<dbReference type="Gene3D" id="3.30.559.10">
    <property type="entry name" value="Chloramphenicol acetyltransferase-like domain"/>
    <property type="match status" value="1"/>
</dbReference>
<gene>
    <name evidence="1" type="ORF">CKAN_02040900</name>
</gene>
<keyword evidence="2" id="KW-1185">Reference proteome</keyword>
<evidence type="ECO:0000313" key="1">
    <source>
        <dbReference type="EMBL" id="RWR91260.1"/>
    </source>
</evidence>
<dbReference type="Pfam" id="PF02458">
    <property type="entry name" value="Transferase"/>
    <property type="match status" value="1"/>
</dbReference>
<sequence>METLTVAEGDLTSNPLIYAATRIDDALERMDDEVAIMFKSHAMNTINSWYRLPIYDADFRWGRPIFMGPGPIGFPGLAILIPDPIDDGSQSWVISLELDHMGLFKKYLYDIEKKEMNPIRETSSIFGNMELLDLVRHLNEDCGS</sequence>
<dbReference type="GO" id="GO:0016740">
    <property type="term" value="F:transferase activity"/>
    <property type="evidence" value="ECO:0007669"/>
    <property type="project" value="UniProtKB-KW"/>
</dbReference>
<organism evidence="1 2">
    <name type="scientific">Cinnamomum micranthum f. kanehirae</name>
    <dbReference type="NCBI Taxonomy" id="337451"/>
    <lineage>
        <taxon>Eukaryota</taxon>
        <taxon>Viridiplantae</taxon>
        <taxon>Streptophyta</taxon>
        <taxon>Embryophyta</taxon>
        <taxon>Tracheophyta</taxon>
        <taxon>Spermatophyta</taxon>
        <taxon>Magnoliopsida</taxon>
        <taxon>Magnoliidae</taxon>
        <taxon>Laurales</taxon>
        <taxon>Lauraceae</taxon>
        <taxon>Cinnamomum</taxon>
    </lineage>
</organism>
<dbReference type="EMBL" id="QPKB01000008">
    <property type="protein sequence ID" value="RWR91260.1"/>
    <property type="molecule type" value="Genomic_DNA"/>
</dbReference>
<keyword evidence="1" id="KW-0808">Transferase</keyword>
<dbReference type="OrthoDB" id="671439at2759"/>
<proteinExistence type="predicted"/>
<name>A0A3S3QVM4_9MAGN</name>
<dbReference type="Proteomes" id="UP000283530">
    <property type="component" value="Unassembled WGS sequence"/>
</dbReference>
<comment type="caution">
    <text evidence="1">The sequence shown here is derived from an EMBL/GenBank/DDBJ whole genome shotgun (WGS) entry which is preliminary data.</text>
</comment>
<protein>
    <submittedName>
        <fullName evidence="1">Shikimate O-hydroxycinnamoyltransferase-like protein isoform X1</fullName>
    </submittedName>
</protein>